<evidence type="ECO:0000313" key="1">
    <source>
        <dbReference type="EMBL" id="CUK25205.1"/>
    </source>
</evidence>
<protein>
    <submittedName>
        <fullName evidence="1">Uncharacterized protein</fullName>
    </submittedName>
</protein>
<dbReference type="RefSeq" id="WP_258953927.1">
    <property type="nucleotide sequence ID" value="NZ_CYTO01000022.1"/>
</dbReference>
<gene>
    <name evidence="1" type="ORF">TA5114_00996</name>
</gene>
<dbReference type="AlphaFoldDB" id="A0A0P1INF2"/>
<dbReference type="EMBL" id="CYUE01000010">
    <property type="protein sequence ID" value="CUK25205.1"/>
    <property type="molecule type" value="Genomic_DNA"/>
</dbReference>
<organism evidence="1 2">
    <name type="scientific">Cognatishimia activa</name>
    <dbReference type="NCBI Taxonomy" id="1715691"/>
    <lineage>
        <taxon>Bacteria</taxon>
        <taxon>Pseudomonadati</taxon>
        <taxon>Pseudomonadota</taxon>
        <taxon>Alphaproteobacteria</taxon>
        <taxon>Rhodobacterales</taxon>
        <taxon>Paracoccaceae</taxon>
        <taxon>Cognatishimia</taxon>
    </lineage>
</organism>
<keyword evidence="2" id="KW-1185">Reference proteome</keyword>
<name>A0A0P1INF2_9RHOB</name>
<evidence type="ECO:0000313" key="2">
    <source>
        <dbReference type="Proteomes" id="UP000051184"/>
    </source>
</evidence>
<sequence length="43" mass="4684">MAAIAQSFAKVPGVAFVQTLGATIASYLDKKTVPHWCDYLNKK</sequence>
<reference evidence="2" key="1">
    <citation type="submission" date="2015-09" db="EMBL/GenBank/DDBJ databases">
        <authorList>
            <person name="Rodrigo-Torres Lidia"/>
            <person name="Arahal R.David."/>
        </authorList>
    </citation>
    <scope>NUCLEOTIDE SEQUENCE [LARGE SCALE GENOMIC DNA]</scope>
    <source>
        <strain evidence="2">CECT 5114</strain>
    </source>
</reference>
<accession>A0A0P1INF2</accession>
<proteinExistence type="predicted"/>
<dbReference type="Proteomes" id="UP000051184">
    <property type="component" value="Unassembled WGS sequence"/>
</dbReference>